<dbReference type="EMBL" id="CAJFCV020000003">
    <property type="protein sequence ID" value="CAG9106739.1"/>
    <property type="molecule type" value="Genomic_DNA"/>
</dbReference>
<dbReference type="GO" id="GO:0015031">
    <property type="term" value="P:protein transport"/>
    <property type="evidence" value="ECO:0007669"/>
    <property type="project" value="UniProtKB-KW"/>
</dbReference>
<dbReference type="Proteomes" id="UP000659654">
    <property type="component" value="Unassembled WGS sequence"/>
</dbReference>
<dbReference type="GO" id="GO:0016082">
    <property type="term" value="P:synaptic vesicle priming"/>
    <property type="evidence" value="ECO:0007669"/>
    <property type="project" value="TreeGrafter"/>
</dbReference>
<proteinExistence type="inferred from homology"/>
<dbReference type="PANTHER" id="PTHR19305">
    <property type="entry name" value="SYNAPTOSOMAL ASSOCIATED PROTEIN"/>
    <property type="match status" value="1"/>
</dbReference>
<dbReference type="GO" id="GO:0019905">
    <property type="term" value="F:syntaxin binding"/>
    <property type="evidence" value="ECO:0007669"/>
    <property type="project" value="TreeGrafter"/>
</dbReference>
<evidence type="ECO:0000313" key="8">
    <source>
        <dbReference type="EMBL" id="CAG9106739.1"/>
    </source>
</evidence>
<dbReference type="SMART" id="SM00397">
    <property type="entry name" value="t_SNARE"/>
    <property type="match status" value="2"/>
</dbReference>
<feature type="compositionally biased region" description="Acidic residues" evidence="5">
    <location>
        <begin position="1"/>
        <end position="10"/>
    </location>
</feature>
<organism evidence="9 11">
    <name type="scientific">Bursaphelenchus xylophilus</name>
    <name type="common">Pinewood nematode worm</name>
    <name type="synonym">Aphelenchoides xylophilus</name>
    <dbReference type="NCBI Taxonomy" id="6326"/>
    <lineage>
        <taxon>Eukaryota</taxon>
        <taxon>Metazoa</taxon>
        <taxon>Ecdysozoa</taxon>
        <taxon>Nematoda</taxon>
        <taxon>Chromadorea</taxon>
        <taxon>Rhabditida</taxon>
        <taxon>Tylenchina</taxon>
        <taxon>Tylenchomorpha</taxon>
        <taxon>Aphelenchoidea</taxon>
        <taxon>Aphelenchoididae</taxon>
        <taxon>Bursaphelenchus</taxon>
    </lineage>
</organism>
<evidence type="ECO:0000256" key="3">
    <source>
        <dbReference type="ARBA" id="ARBA00022927"/>
    </source>
</evidence>
<sequence>MANPFDDDDDMPVKSYSRNVGADKDIEEYERQIEELMQDTLSSTQRSTAQLDNAEKLGNSTALNLLEQREKLEKTERNLDDINHTTQMTQRSLNSLKSVFGGFFKNKFSKAPQKPSTPDSMTPSASSGKLTRVVEEVESRTGNAANTLSSGPTLGAESRNAIKGTRWEAMDQEIDENLGSMSGQLARLRMLGQALGDEVDDQNKLLDRIQVKAERNDHVVRHQDNQMKKILGYKPDPITRS</sequence>
<feature type="compositionally biased region" description="Polar residues" evidence="5">
    <location>
        <begin position="114"/>
        <end position="129"/>
    </location>
</feature>
<reference evidence="11" key="1">
    <citation type="submission" date="2016-11" db="UniProtKB">
        <authorList>
            <consortium name="WormBaseParasite"/>
        </authorList>
    </citation>
    <scope>IDENTIFICATION</scope>
</reference>
<feature type="region of interest" description="Disordered" evidence="5">
    <location>
        <begin position="110"/>
        <end position="129"/>
    </location>
</feature>
<evidence type="ECO:0000256" key="5">
    <source>
        <dbReference type="SAM" id="MobiDB-lite"/>
    </source>
</evidence>
<keyword evidence="4" id="KW-0175">Coiled coil</keyword>
<keyword evidence="10" id="KW-1185">Reference proteome</keyword>
<dbReference type="GO" id="GO:0005886">
    <property type="term" value="C:plasma membrane"/>
    <property type="evidence" value="ECO:0007669"/>
    <property type="project" value="TreeGrafter"/>
</dbReference>
<dbReference type="CDD" id="cd15856">
    <property type="entry name" value="SNARE_SNAP29C"/>
    <property type="match status" value="1"/>
</dbReference>
<gene>
    <name evidence="7" type="ORF">BXYJ_LOCUS6223</name>
</gene>
<dbReference type="FunFam" id="1.20.5.110:FF:000079">
    <property type="entry name" value="synaptosomal-associated protein 29"/>
    <property type="match status" value="1"/>
</dbReference>
<evidence type="ECO:0000313" key="10">
    <source>
        <dbReference type="Proteomes" id="UP000659654"/>
    </source>
</evidence>
<dbReference type="GO" id="GO:0031629">
    <property type="term" value="P:synaptic vesicle fusion to presynaptic active zone membrane"/>
    <property type="evidence" value="ECO:0007669"/>
    <property type="project" value="TreeGrafter"/>
</dbReference>
<dbReference type="GO" id="GO:0031201">
    <property type="term" value="C:SNARE complex"/>
    <property type="evidence" value="ECO:0007669"/>
    <property type="project" value="TreeGrafter"/>
</dbReference>
<keyword evidence="3" id="KW-0653">Protein transport</keyword>
<dbReference type="OrthoDB" id="18679at2759"/>
<dbReference type="Proteomes" id="UP000095284">
    <property type="component" value="Unplaced"/>
</dbReference>
<name>A0A1I7RZ87_BURXY</name>
<dbReference type="PANTHER" id="PTHR19305:SF9">
    <property type="entry name" value="SYNAPTOSOMAL-ASSOCIATED PROTEIN 29"/>
    <property type="match status" value="1"/>
</dbReference>
<evidence type="ECO:0000313" key="11">
    <source>
        <dbReference type="WBParaSite" id="BXY_0605500.1"/>
    </source>
</evidence>
<evidence type="ECO:0000313" key="9">
    <source>
        <dbReference type="Proteomes" id="UP000095284"/>
    </source>
</evidence>
<dbReference type="AlphaFoldDB" id="A0A1I7RZ87"/>
<evidence type="ECO:0000313" key="7">
    <source>
        <dbReference type="EMBL" id="CAD5220527.1"/>
    </source>
</evidence>
<dbReference type="FunFam" id="1.20.5.110:FF:000041">
    <property type="entry name" value="Synaptosomal-associated protein 29"/>
    <property type="match status" value="1"/>
</dbReference>
<feature type="region of interest" description="Disordered" evidence="5">
    <location>
        <begin position="1"/>
        <end position="25"/>
    </location>
</feature>
<dbReference type="EMBL" id="CAJFDI010000003">
    <property type="protein sequence ID" value="CAD5220527.1"/>
    <property type="molecule type" value="Genomic_DNA"/>
</dbReference>
<dbReference type="GO" id="GO:0098793">
    <property type="term" value="C:presynapse"/>
    <property type="evidence" value="ECO:0007669"/>
    <property type="project" value="GOC"/>
</dbReference>
<dbReference type="PROSITE" id="PS50192">
    <property type="entry name" value="T_SNARE"/>
    <property type="match status" value="1"/>
</dbReference>
<reference evidence="8" key="2">
    <citation type="submission" date="2020-08" db="EMBL/GenBank/DDBJ databases">
        <authorList>
            <person name="Kikuchi T."/>
        </authorList>
    </citation>
    <scope>NUCLEOTIDE SEQUENCE</scope>
    <source>
        <strain evidence="7">Ka4C1</strain>
    </source>
</reference>
<evidence type="ECO:0000256" key="4">
    <source>
        <dbReference type="ARBA" id="ARBA00023054"/>
    </source>
</evidence>
<dbReference type="Gene3D" id="1.20.5.110">
    <property type="match status" value="2"/>
</dbReference>
<dbReference type="eggNOG" id="KOG3065">
    <property type="taxonomic scope" value="Eukaryota"/>
</dbReference>
<dbReference type="SUPFAM" id="SSF58038">
    <property type="entry name" value="SNARE fusion complex"/>
    <property type="match status" value="2"/>
</dbReference>
<dbReference type="WBParaSite" id="BXY_0605500.1">
    <property type="protein sequence ID" value="BXY_0605500.1"/>
    <property type="gene ID" value="BXY_0605500"/>
</dbReference>
<dbReference type="Proteomes" id="UP000582659">
    <property type="component" value="Unassembled WGS sequence"/>
</dbReference>
<evidence type="ECO:0000256" key="1">
    <source>
        <dbReference type="ARBA" id="ARBA00009480"/>
    </source>
</evidence>
<evidence type="ECO:0000259" key="6">
    <source>
        <dbReference type="PROSITE" id="PS50192"/>
    </source>
</evidence>
<comment type="similarity">
    <text evidence="1">Belongs to the SNAP-25 family.</text>
</comment>
<evidence type="ECO:0000256" key="2">
    <source>
        <dbReference type="ARBA" id="ARBA00022448"/>
    </source>
</evidence>
<dbReference type="GO" id="GO:0005484">
    <property type="term" value="F:SNAP receptor activity"/>
    <property type="evidence" value="ECO:0007669"/>
    <property type="project" value="TreeGrafter"/>
</dbReference>
<accession>A0A1I7RZ87</accession>
<keyword evidence="2" id="KW-0813">Transport</keyword>
<feature type="domain" description="T-SNARE coiled-coil homology" evidence="6">
    <location>
        <begin position="168"/>
        <end position="230"/>
    </location>
</feature>
<protein>
    <submittedName>
        <fullName evidence="7">(pine wood nematode) hypothetical protein</fullName>
    </submittedName>
    <submittedName>
        <fullName evidence="11">t-SNARE coiled-coil homology domain-containing protein</fullName>
    </submittedName>
</protein>
<dbReference type="InterPro" id="IPR000727">
    <property type="entry name" value="T_SNARE_dom"/>
</dbReference>